<dbReference type="Proteomes" id="UP001341297">
    <property type="component" value="Unassembled WGS sequence"/>
</dbReference>
<name>A0ABU6HAD4_9BACI</name>
<proteinExistence type="predicted"/>
<sequence length="43" mass="4793">MSNVNIKDSAMIVFKKSPSGEIVDEIKVVTMPSKIAGQKFYFN</sequence>
<evidence type="ECO:0000313" key="1">
    <source>
        <dbReference type="EMBL" id="MEC0487313.1"/>
    </source>
</evidence>
<dbReference type="EMBL" id="JARRTL010000029">
    <property type="protein sequence ID" value="MEC0487313.1"/>
    <property type="molecule type" value="Genomic_DNA"/>
</dbReference>
<gene>
    <name evidence="1" type="ORF">P8828_21405</name>
</gene>
<comment type="caution">
    <text evidence="1">The sequence shown here is derived from an EMBL/GenBank/DDBJ whole genome shotgun (WGS) entry which is preliminary data.</text>
</comment>
<organism evidence="1 2">
    <name type="scientific">Bacillus glycinifermentans</name>
    <dbReference type="NCBI Taxonomy" id="1664069"/>
    <lineage>
        <taxon>Bacteria</taxon>
        <taxon>Bacillati</taxon>
        <taxon>Bacillota</taxon>
        <taxon>Bacilli</taxon>
        <taxon>Bacillales</taxon>
        <taxon>Bacillaceae</taxon>
        <taxon>Bacillus</taxon>
    </lineage>
</organism>
<keyword evidence="2" id="KW-1185">Reference proteome</keyword>
<evidence type="ECO:0000313" key="2">
    <source>
        <dbReference type="Proteomes" id="UP001341297"/>
    </source>
</evidence>
<protein>
    <submittedName>
        <fullName evidence="1">Uncharacterized protein</fullName>
    </submittedName>
</protein>
<dbReference type="RefSeq" id="WP_017474748.1">
    <property type="nucleotide sequence ID" value="NZ_JARRTL010000029.1"/>
</dbReference>
<accession>A0ABU6HAD4</accession>
<reference evidence="1 2" key="1">
    <citation type="submission" date="2023-03" db="EMBL/GenBank/DDBJ databases">
        <title>Agriculturally important microbes genome sequencing.</title>
        <authorList>
            <person name="Dunlap C."/>
        </authorList>
    </citation>
    <scope>NUCLEOTIDE SEQUENCE [LARGE SCALE GENOMIC DNA]</scope>
    <source>
        <strain evidence="1 2">CBP-3203</strain>
    </source>
</reference>